<feature type="transmembrane region" description="Helical" evidence="1">
    <location>
        <begin position="6"/>
        <end position="25"/>
    </location>
</feature>
<evidence type="ECO:0000313" key="3">
    <source>
        <dbReference type="Proteomes" id="UP000034325"/>
    </source>
</evidence>
<feature type="transmembrane region" description="Helical" evidence="1">
    <location>
        <begin position="343"/>
        <end position="362"/>
    </location>
</feature>
<proteinExistence type="predicted"/>
<feature type="transmembrane region" description="Helical" evidence="1">
    <location>
        <begin position="77"/>
        <end position="97"/>
    </location>
</feature>
<feature type="transmembrane region" description="Helical" evidence="1">
    <location>
        <begin position="277"/>
        <end position="297"/>
    </location>
</feature>
<feature type="transmembrane region" description="Helical" evidence="1">
    <location>
        <begin position="309"/>
        <end position="327"/>
    </location>
</feature>
<protein>
    <recommendedName>
        <fullName evidence="4">Glycosyltransferase RgtA/B/C/D-like domain-containing protein</fullName>
    </recommendedName>
</protein>
<dbReference type="AlphaFoldDB" id="A0A0G0M8K5"/>
<comment type="caution">
    <text evidence="2">The sequence shown here is derived from an EMBL/GenBank/DDBJ whole genome shotgun (WGS) entry which is preliminary data.</text>
</comment>
<feature type="transmembrane region" description="Helical" evidence="1">
    <location>
        <begin position="132"/>
        <end position="150"/>
    </location>
</feature>
<dbReference type="EMBL" id="LBWA01000027">
    <property type="protein sequence ID" value="KKQ96660.1"/>
    <property type="molecule type" value="Genomic_DNA"/>
</dbReference>
<accession>A0A0G0M8K5</accession>
<dbReference type="Proteomes" id="UP000034325">
    <property type="component" value="Unassembled WGS sequence"/>
</dbReference>
<feature type="transmembrane region" description="Helical" evidence="1">
    <location>
        <begin position="162"/>
        <end position="192"/>
    </location>
</feature>
<evidence type="ECO:0000313" key="2">
    <source>
        <dbReference type="EMBL" id="KKQ96660.1"/>
    </source>
</evidence>
<feature type="transmembrane region" description="Helical" evidence="1">
    <location>
        <begin position="369"/>
        <end position="388"/>
    </location>
</feature>
<feature type="transmembrane region" description="Helical" evidence="1">
    <location>
        <begin position="103"/>
        <end position="120"/>
    </location>
</feature>
<keyword evidence="1" id="KW-0812">Transmembrane</keyword>
<gene>
    <name evidence="2" type="ORF">UT23_C0027G0009</name>
</gene>
<evidence type="ECO:0008006" key="4">
    <source>
        <dbReference type="Google" id="ProtNLM"/>
    </source>
</evidence>
<name>A0A0G0M8K5_9BACT</name>
<feature type="transmembrane region" description="Helical" evidence="1">
    <location>
        <begin position="204"/>
        <end position="221"/>
    </location>
</feature>
<organism evidence="2 3">
    <name type="scientific">Candidatus Woesebacteria bacterium GW2011_GWA1_39_12</name>
    <dbReference type="NCBI Taxonomy" id="1618549"/>
    <lineage>
        <taxon>Bacteria</taxon>
        <taxon>Candidatus Woeseibacteriota</taxon>
    </lineage>
</organism>
<reference evidence="2 3" key="1">
    <citation type="journal article" date="2015" name="Nature">
        <title>rRNA introns, odd ribosomes, and small enigmatic genomes across a large radiation of phyla.</title>
        <authorList>
            <person name="Brown C.T."/>
            <person name="Hug L.A."/>
            <person name="Thomas B.C."/>
            <person name="Sharon I."/>
            <person name="Castelle C.J."/>
            <person name="Singh A."/>
            <person name="Wilkins M.J."/>
            <person name="Williams K.H."/>
            <person name="Banfield J.F."/>
        </authorList>
    </citation>
    <scope>NUCLEOTIDE SEQUENCE [LARGE SCALE GENOMIC DNA]</scope>
</reference>
<sequence length="502" mass="57940">MSKSRIFLIITVIFALEFIIWHKILNQVFLGEGYYYFDRNQDFFSKLGNLKPLEQTDLFARIIFDIIPPIFKDDIRLYQLFLLFTMATFHTTIFLVTSKITKSALLGFTATVFFLANYISSFGMTAAGQYQWFAERIPGLILVLVAFYYLERFFQQNKFRFYLISLTFFTIAVFLAHYSTFLLPIFVILPLVQFIGSKSKAKSIILGIALVLPFVTIGLKFNSLDGQKPKADPIKYILVQDKVFQKTTYQVAVVSLPPDFIELASGYWPGGGLSYPYTKAVATFTYLSLGGYFGAIFLVRKRGSRLTKLYLTSLLGMLSTMFLYAYVDVKLDVLKGIGQSRQFFPSAIFLFIIWAIILHSALYKKQRIYLAIILVLLTAHVVYNSTLINKHTDSIQYSSEMMRRFMAYTKSISNQFTSESIMVAPSYLGWPNPLIKLFYAPKGFQFALPLSGWEEEYQGQSKNVFVFDYDYQRERPSFDPEKGKVIDLTEKYRRGEKIKFLQ</sequence>
<keyword evidence="1" id="KW-1133">Transmembrane helix</keyword>
<keyword evidence="1" id="KW-0472">Membrane</keyword>
<evidence type="ECO:0000256" key="1">
    <source>
        <dbReference type="SAM" id="Phobius"/>
    </source>
</evidence>